<reference evidence="4 5" key="1">
    <citation type="submission" date="2016-10" db="EMBL/GenBank/DDBJ databases">
        <authorList>
            <person name="de Groot N.N."/>
        </authorList>
    </citation>
    <scope>NUCLEOTIDE SEQUENCE [LARGE SCALE GENOMIC DNA]</scope>
    <source>
        <strain evidence="4 5">CGMCC 1.3801</strain>
    </source>
</reference>
<feature type="chain" id="PRO_5010296004" evidence="3">
    <location>
        <begin position="36"/>
        <end position="232"/>
    </location>
</feature>
<dbReference type="GO" id="GO:0004089">
    <property type="term" value="F:carbonate dehydratase activity"/>
    <property type="evidence" value="ECO:0007669"/>
    <property type="project" value="InterPro"/>
</dbReference>
<accession>A0A1G4V3I9</accession>
<comment type="cofactor">
    <cofactor evidence="2">
        <name>Zn(2+)</name>
        <dbReference type="ChEBI" id="CHEBI:29105"/>
    </cofactor>
    <text evidence="2">Binds 1 zinc ion per subunit.</text>
</comment>
<dbReference type="PANTHER" id="PTHR11002">
    <property type="entry name" value="CARBONIC ANHYDRASE"/>
    <property type="match status" value="1"/>
</dbReference>
<feature type="binding site" evidence="2">
    <location>
        <position position="140"/>
    </location>
    <ligand>
        <name>Zn(2+)</name>
        <dbReference type="ChEBI" id="CHEBI:29105"/>
    </ligand>
</feature>
<dbReference type="CDD" id="cd03378">
    <property type="entry name" value="beta_CA_cladeC"/>
    <property type="match status" value="1"/>
</dbReference>
<evidence type="ECO:0000256" key="3">
    <source>
        <dbReference type="SAM" id="SignalP"/>
    </source>
</evidence>
<keyword evidence="2" id="KW-0479">Metal-binding</keyword>
<keyword evidence="2" id="KW-0862">Zinc</keyword>
<name>A0A1G4V3I9_9FLAO</name>
<feature type="binding site" evidence="2">
    <location>
        <position position="87"/>
    </location>
    <ligand>
        <name>Zn(2+)</name>
        <dbReference type="ChEBI" id="CHEBI:29105"/>
    </ligand>
</feature>
<dbReference type="SUPFAM" id="SSF53056">
    <property type="entry name" value="beta-carbonic anhydrase, cab"/>
    <property type="match status" value="1"/>
</dbReference>
<comment type="similarity">
    <text evidence="1">Belongs to the beta-class carbonic anhydrase family.</text>
</comment>
<feature type="binding site" evidence="2">
    <location>
        <position position="143"/>
    </location>
    <ligand>
        <name>Zn(2+)</name>
        <dbReference type="ChEBI" id="CHEBI:29105"/>
    </ligand>
</feature>
<feature type="binding site" evidence="2">
    <location>
        <position position="89"/>
    </location>
    <ligand>
        <name>Zn(2+)</name>
        <dbReference type="ChEBI" id="CHEBI:29105"/>
    </ligand>
</feature>
<dbReference type="eggNOG" id="COG0288">
    <property type="taxonomic scope" value="Bacteria"/>
</dbReference>
<gene>
    <name evidence="4" type="ORF">SAMN02927925_00187</name>
</gene>
<feature type="signal peptide" evidence="3">
    <location>
        <begin position="1"/>
        <end position="35"/>
    </location>
</feature>
<evidence type="ECO:0000256" key="2">
    <source>
        <dbReference type="PIRSR" id="PIRSR601765-1"/>
    </source>
</evidence>
<proteinExistence type="inferred from homology"/>
<dbReference type="EMBL" id="FMTY01000001">
    <property type="protein sequence ID" value="SCX00586.1"/>
    <property type="molecule type" value="Genomic_DNA"/>
</dbReference>
<dbReference type="PANTHER" id="PTHR11002:SF79">
    <property type="entry name" value="CARBONIC ANHYDRASE 2"/>
    <property type="match status" value="1"/>
</dbReference>
<dbReference type="RefSeq" id="WP_023575265.1">
    <property type="nucleotide sequence ID" value="NZ_CBCSBQ010000011.1"/>
</dbReference>
<sequence length="232" mass="25987">MKSAKKPSSSMLSFQTKSALILLALFSLGFSERKATDPEINTPDEALNELIYGNNRFLDNAMIYTDYQEQIQKTKNGQHPHSFVLSCIDSRVPPEIILDQGIGHLFVARVAGNVEDDNILGSMEYAVEVKHTKLILVLGHSHCGAVQGAIDNVKLEHLTQLTEQIKPAFSKHNTYPIPEHIAEETSKQNVRLTMKQIYENSATIKHLVDEGHVKIVGAYYDIHTGEVNFFKN</sequence>
<keyword evidence="3" id="KW-0732">Signal</keyword>
<evidence type="ECO:0000313" key="4">
    <source>
        <dbReference type="EMBL" id="SCX00586.1"/>
    </source>
</evidence>
<dbReference type="STRING" id="329186.SAMN02927925_00187"/>
<dbReference type="GO" id="GO:0008270">
    <property type="term" value="F:zinc ion binding"/>
    <property type="evidence" value="ECO:0007669"/>
    <property type="project" value="InterPro"/>
</dbReference>
<evidence type="ECO:0000256" key="1">
    <source>
        <dbReference type="ARBA" id="ARBA00006217"/>
    </source>
</evidence>
<dbReference type="AlphaFoldDB" id="A0A1G4V3I9"/>
<evidence type="ECO:0000313" key="5">
    <source>
        <dbReference type="Proteomes" id="UP000182124"/>
    </source>
</evidence>
<dbReference type="SMART" id="SM00947">
    <property type="entry name" value="Pro_CA"/>
    <property type="match status" value="1"/>
</dbReference>
<dbReference type="Proteomes" id="UP000182124">
    <property type="component" value="Unassembled WGS sequence"/>
</dbReference>
<dbReference type="InterPro" id="IPR036874">
    <property type="entry name" value="Carbonic_anhydrase_sf"/>
</dbReference>
<organism evidence="4 5">
    <name type="scientific">Flavobacterium saliperosum</name>
    <dbReference type="NCBI Taxonomy" id="329186"/>
    <lineage>
        <taxon>Bacteria</taxon>
        <taxon>Pseudomonadati</taxon>
        <taxon>Bacteroidota</taxon>
        <taxon>Flavobacteriia</taxon>
        <taxon>Flavobacteriales</taxon>
        <taxon>Flavobacteriaceae</taxon>
        <taxon>Flavobacterium</taxon>
    </lineage>
</organism>
<protein>
    <submittedName>
        <fullName evidence="4">Carbonic anhydrase</fullName>
    </submittedName>
</protein>
<dbReference type="Pfam" id="PF00484">
    <property type="entry name" value="Pro_CA"/>
    <property type="match status" value="1"/>
</dbReference>
<dbReference type="Gene3D" id="3.40.1050.10">
    <property type="entry name" value="Carbonic anhydrase"/>
    <property type="match status" value="1"/>
</dbReference>
<dbReference type="InterPro" id="IPR001765">
    <property type="entry name" value="Carbonic_anhydrase"/>
</dbReference>